<dbReference type="AlphaFoldDB" id="A0A0F3IS38"/>
<keyword evidence="9" id="KW-1185">Reference proteome</keyword>
<keyword evidence="4 7" id="KW-0812">Transmembrane</keyword>
<feature type="transmembrane region" description="Helical" evidence="7">
    <location>
        <begin position="110"/>
        <end position="132"/>
    </location>
</feature>
<sequence length="142" mass="15021">MSDTQKSDLALLLLRVSLGVMALAHGFLLKVLTFTPAGTAQFFESVGYPAFVAYLVILGETLGGLALIAGVFTRLTAVLLLPILIGATLMHVGNGWMFSKPNGGWEFPAFWTVALVVQALLGPGAYSIGRLLPTSLPSFVRA</sequence>
<dbReference type="PATRIC" id="fig|552518.3.peg.1639"/>
<feature type="transmembrane region" description="Helical" evidence="7">
    <location>
        <begin position="79"/>
        <end position="98"/>
    </location>
</feature>
<dbReference type="PANTHER" id="PTHR33452">
    <property type="entry name" value="OXIDOREDUCTASE CATD-RELATED"/>
    <property type="match status" value="1"/>
</dbReference>
<feature type="transmembrane region" description="Helical" evidence="7">
    <location>
        <begin position="51"/>
        <end position="72"/>
    </location>
</feature>
<gene>
    <name evidence="8" type="ORF">VZ95_10900</name>
</gene>
<dbReference type="InterPro" id="IPR051907">
    <property type="entry name" value="DoxX-like_oxidoreductase"/>
</dbReference>
<evidence type="ECO:0000313" key="9">
    <source>
        <dbReference type="Proteomes" id="UP000033774"/>
    </source>
</evidence>
<evidence type="ECO:0000256" key="1">
    <source>
        <dbReference type="ARBA" id="ARBA00004651"/>
    </source>
</evidence>
<evidence type="ECO:0000256" key="4">
    <source>
        <dbReference type="ARBA" id="ARBA00022692"/>
    </source>
</evidence>
<evidence type="ECO:0000256" key="3">
    <source>
        <dbReference type="ARBA" id="ARBA00022475"/>
    </source>
</evidence>
<protein>
    <submittedName>
        <fullName evidence="8">Membrane protein</fullName>
    </submittedName>
</protein>
<organism evidence="8 9">
    <name type="scientific">Elstera litoralis</name>
    <dbReference type="NCBI Taxonomy" id="552518"/>
    <lineage>
        <taxon>Bacteria</taxon>
        <taxon>Pseudomonadati</taxon>
        <taxon>Pseudomonadota</taxon>
        <taxon>Alphaproteobacteria</taxon>
        <taxon>Rhodospirillales</taxon>
        <taxon>Rhodospirillaceae</taxon>
        <taxon>Elstera</taxon>
    </lineage>
</organism>
<name>A0A0F3IS38_9PROT</name>
<dbReference type="EMBL" id="LAJY01000263">
    <property type="protein sequence ID" value="KJV09531.1"/>
    <property type="molecule type" value="Genomic_DNA"/>
</dbReference>
<dbReference type="OrthoDB" id="5382961at2"/>
<keyword evidence="3" id="KW-1003">Cell membrane</keyword>
<comment type="caution">
    <text evidence="8">The sequence shown here is derived from an EMBL/GenBank/DDBJ whole genome shotgun (WGS) entry which is preliminary data.</text>
</comment>
<evidence type="ECO:0000256" key="6">
    <source>
        <dbReference type="ARBA" id="ARBA00023136"/>
    </source>
</evidence>
<keyword evidence="6 7" id="KW-0472">Membrane</keyword>
<dbReference type="RefSeq" id="WP_045775865.1">
    <property type="nucleotide sequence ID" value="NZ_LAJY01000263.1"/>
</dbReference>
<dbReference type="InterPro" id="IPR032808">
    <property type="entry name" value="DoxX"/>
</dbReference>
<accession>A0A0F3IS38</accession>
<dbReference type="Proteomes" id="UP000033774">
    <property type="component" value="Unassembled WGS sequence"/>
</dbReference>
<keyword evidence="5 7" id="KW-1133">Transmembrane helix</keyword>
<evidence type="ECO:0000313" key="8">
    <source>
        <dbReference type="EMBL" id="KJV09531.1"/>
    </source>
</evidence>
<comment type="subcellular location">
    <subcellularLocation>
        <location evidence="1">Cell membrane</location>
        <topology evidence="1">Multi-pass membrane protein</topology>
    </subcellularLocation>
</comment>
<evidence type="ECO:0000256" key="7">
    <source>
        <dbReference type="SAM" id="Phobius"/>
    </source>
</evidence>
<comment type="similarity">
    <text evidence="2">Belongs to the DoxX family.</text>
</comment>
<evidence type="ECO:0000256" key="2">
    <source>
        <dbReference type="ARBA" id="ARBA00006679"/>
    </source>
</evidence>
<feature type="transmembrane region" description="Helical" evidence="7">
    <location>
        <begin position="12"/>
        <end position="31"/>
    </location>
</feature>
<dbReference type="Pfam" id="PF07681">
    <property type="entry name" value="DoxX"/>
    <property type="match status" value="1"/>
</dbReference>
<dbReference type="PANTHER" id="PTHR33452:SF1">
    <property type="entry name" value="INNER MEMBRANE PROTEIN YPHA-RELATED"/>
    <property type="match status" value="1"/>
</dbReference>
<proteinExistence type="inferred from homology"/>
<dbReference type="GO" id="GO:0005886">
    <property type="term" value="C:plasma membrane"/>
    <property type="evidence" value="ECO:0007669"/>
    <property type="project" value="UniProtKB-SubCell"/>
</dbReference>
<reference evidence="8 9" key="1">
    <citation type="submission" date="2015-03" db="EMBL/GenBank/DDBJ databases">
        <title>Draft genome sequence of Elstera litoralis.</title>
        <authorList>
            <person name="Rahalkar M.C."/>
            <person name="Dhakephalkar P.K."/>
            <person name="Pore S.D."/>
            <person name="Arora P."/>
            <person name="Kapse N.G."/>
            <person name="Pandit P.S."/>
        </authorList>
    </citation>
    <scope>NUCLEOTIDE SEQUENCE [LARGE SCALE GENOMIC DNA]</scope>
    <source>
        <strain evidence="8 9">Dia-1</strain>
    </source>
</reference>
<evidence type="ECO:0000256" key="5">
    <source>
        <dbReference type="ARBA" id="ARBA00022989"/>
    </source>
</evidence>